<dbReference type="GeneID" id="94347319"/>
<dbReference type="EMBL" id="SHOA02000018">
    <property type="protein sequence ID" value="TDH71821.1"/>
    <property type="molecule type" value="Genomic_DNA"/>
</dbReference>
<comment type="caution">
    <text evidence="1">The sequence shown here is derived from an EMBL/GenBank/DDBJ whole genome shotgun (WGS) entry which is preliminary data.</text>
</comment>
<sequence>MSVAERILSVTIDRTSLDVIMWCIGNSLQDPVMTPRLLFLYGEGGEGKSVALSTITSNLPGLVGTLTQDYIGHRITKIKETDMGRMMSSRFVCYGDVCLNERK</sequence>
<reference evidence="1 2" key="1">
    <citation type="journal article" date="2021" name="Genome Biol.">
        <title>AFLAP: assembly-free linkage analysis pipeline using k-mers from genome sequencing data.</title>
        <authorList>
            <person name="Fletcher K."/>
            <person name="Zhang L."/>
            <person name="Gil J."/>
            <person name="Han R."/>
            <person name="Cavanaugh K."/>
            <person name="Michelmore R."/>
        </authorList>
    </citation>
    <scope>NUCLEOTIDE SEQUENCE [LARGE SCALE GENOMIC DNA]</scope>
    <source>
        <strain evidence="1 2">SF5</strain>
    </source>
</reference>
<keyword evidence="2" id="KW-1185">Reference proteome</keyword>
<protein>
    <submittedName>
        <fullName evidence="1">Uncharacterized protein</fullName>
    </submittedName>
</protein>
<dbReference type="OrthoDB" id="2159623at2759"/>
<accession>A0A976IHD0</accession>
<evidence type="ECO:0000313" key="2">
    <source>
        <dbReference type="Proteomes" id="UP000294530"/>
    </source>
</evidence>
<dbReference type="KEGG" id="blac:94347319"/>
<dbReference type="AlphaFoldDB" id="A0A976IHD0"/>
<name>A0A976IHD0_BRELC</name>
<evidence type="ECO:0000313" key="1">
    <source>
        <dbReference type="EMBL" id="TDH71821.1"/>
    </source>
</evidence>
<proteinExistence type="predicted"/>
<gene>
    <name evidence="1" type="ORF">CCR75_003554</name>
</gene>
<dbReference type="Proteomes" id="UP000294530">
    <property type="component" value="Unassembled WGS sequence"/>
</dbReference>
<dbReference type="RefSeq" id="XP_067821320.1">
    <property type="nucleotide sequence ID" value="XM_067961648.1"/>
</dbReference>
<organism evidence="1 2">
    <name type="scientific">Bremia lactucae</name>
    <name type="common">Lettuce downy mildew</name>
    <dbReference type="NCBI Taxonomy" id="4779"/>
    <lineage>
        <taxon>Eukaryota</taxon>
        <taxon>Sar</taxon>
        <taxon>Stramenopiles</taxon>
        <taxon>Oomycota</taxon>
        <taxon>Peronosporomycetes</taxon>
        <taxon>Peronosporales</taxon>
        <taxon>Peronosporaceae</taxon>
        <taxon>Bremia</taxon>
    </lineage>
</organism>